<feature type="chain" id="PRO_5043631250" evidence="1">
    <location>
        <begin position="26"/>
        <end position="76"/>
    </location>
</feature>
<keyword evidence="1" id="KW-0732">Signal</keyword>
<keyword evidence="3" id="KW-1185">Reference proteome</keyword>
<proteinExistence type="predicted"/>
<accession>A0AAV9M441</accession>
<gene>
    <name evidence="2" type="ORF">R3W88_025627</name>
</gene>
<reference evidence="2 3" key="1">
    <citation type="submission" date="2023-10" db="EMBL/GenBank/DDBJ databases">
        <title>Genome-Wide Identification Analysis in wild type Solanum Pinnatisectum Reveals Some Genes Defensing Phytophthora Infestans.</title>
        <authorList>
            <person name="Sun C."/>
        </authorList>
    </citation>
    <scope>NUCLEOTIDE SEQUENCE [LARGE SCALE GENOMIC DNA]</scope>
    <source>
        <strain evidence="2">LQN</strain>
        <tissue evidence="2">Leaf</tissue>
    </source>
</reference>
<comment type="caution">
    <text evidence="2">The sequence shown here is derived from an EMBL/GenBank/DDBJ whole genome shotgun (WGS) entry which is preliminary data.</text>
</comment>
<evidence type="ECO:0000313" key="3">
    <source>
        <dbReference type="Proteomes" id="UP001311915"/>
    </source>
</evidence>
<evidence type="ECO:0000313" key="2">
    <source>
        <dbReference type="EMBL" id="KAK4732639.1"/>
    </source>
</evidence>
<name>A0AAV9M441_9SOLN</name>
<evidence type="ECO:0000256" key="1">
    <source>
        <dbReference type="SAM" id="SignalP"/>
    </source>
</evidence>
<dbReference type="AlphaFoldDB" id="A0AAV9M441"/>
<organism evidence="2 3">
    <name type="scientific">Solanum pinnatisectum</name>
    <name type="common">tansyleaf nightshade</name>
    <dbReference type="NCBI Taxonomy" id="50273"/>
    <lineage>
        <taxon>Eukaryota</taxon>
        <taxon>Viridiplantae</taxon>
        <taxon>Streptophyta</taxon>
        <taxon>Embryophyta</taxon>
        <taxon>Tracheophyta</taxon>
        <taxon>Spermatophyta</taxon>
        <taxon>Magnoliopsida</taxon>
        <taxon>eudicotyledons</taxon>
        <taxon>Gunneridae</taxon>
        <taxon>Pentapetalae</taxon>
        <taxon>asterids</taxon>
        <taxon>lamiids</taxon>
        <taxon>Solanales</taxon>
        <taxon>Solanaceae</taxon>
        <taxon>Solanoideae</taxon>
        <taxon>Solaneae</taxon>
        <taxon>Solanum</taxon>
    </lineage>
</organism>
<dbReference type="AntiFam" id="ANF00038">
    <property type="entry name" value="Overlaps SRP RNA, same strand"/>
</dbReference>
<protein>
    <submittedName>
        <fullName evidence="2">Uncharacterized protein</fullName>
    </submittedName>
</protein>
<dbReference type="Proteomes" id="UP001311915">
    <property type="component" value="Unassembled WGS sequence"/>
</dbReference>
<feature type="signal peptide" evidence="1">
    <location>
        <begin position="1"/>
        <end position="25"/>
    </location>
</feature>
<dbReference type="EMBL" id="JAWPEI010000003">
    <property type="protein sequence ID" value="KAK4732639.1"/>
    <property type="molecule type" value="Genomic_DNA"/>
</dbReference>
<sequence>MWWNVGLSQMVGLGGLISGLPCSSSELDHVAQLKKWVTWFLKWGGPREAGFTEQRTAPALSSGRITSQCLSSPVNA</sequence>